<accession>A0A1C9H8H2</accession>
<dbReference type="GO" id="GO:0005743">
    <property type="term" value="C:mitochondrial inner membrane"/>
    <property type="evidence" value="ECO:0007669"/>
    <property type="project" value="UniProtKB-SubCell"/>
</dbReference>
<sequence length="351" mass="39299">MSPLIYMIILSSLATGTIITMTSFHWLMAWIGLEINTLAIIPIISMLHHPRSTEAATKYFLTQAAASAMILFSSMINAWQTGTWDITQMTNTQSNILLTMALSMKLGLAPVHFWLPEVLQGSTLNTALIMTTWQKLAPMSLIFMTINNLSTTMLLLLGLVSAMLGGWGGLNQTQIRKMMAYSSIAHLGWMATISSIMTNILIMNFLIYIILTLSMFLSLIFSNSKTIQDTTTTWTLSPTITIMMMLTLLSLGGLPPLTGFMPKWLILEELTSQNLTTLAVMMAMSALLSLFFYLRLTYTTSLTLSPNTVSTKFKWRYKPIMPTQMMTIFTIMSILLLPLTPLMLLVSINRW</sequence>
<keyword evidence="10 17" id="KW-0249">Electron transport</keyword>
<evidence type="ECO:0000256" key="12">
    <source>
        <dbReference type="ARBA" id="ARBA00023027"/>
    </source>
</evidence>
<comment type="subcellular location">
    <subcellularLocation>
        <location evidence="1 17">Mitochondrion inner membrane</location>
        <topology evidence="1 17">Multi-pass membrane protein</topology>
    </subcellularLocation>
</comment>
<dbReference type="InterPro" id="IPR001750">
    <property type="entry name" value="ND/Mrp_TM"/>
</dbReference>
<keyword evidence="6 17" id="KW-0679">Respiratory chain</keyword>
<keyword evidence="9 17" id="KW-1278">Translocase</keyword>
<keyword evidence="7 17" id="KW-0812">Transmembrane</keyword>
<organism evidence="20">
    <name type="scientific">Anolis ricordii</name>
    <name type="common">Haitian green anole</name>
    <dbReference type="NCBI Taxonomy" id="38935"/>
    <lineage>
        <taxon>Eukaryota</taxon>
        <taxon>Metazoa</taxon>
        <taxon>Chordata</taxon>
        <taxon>Craniata</taxon>
        <taxon>Vertebrata</taxon>
        <taxon>Euteleostomi</taxon>
        <taxon>Lepidosauria</taxon>
        <taxon>Squamata</taxon>
        <taxon>Bifurcata</taxon>
        <taxon>Unidentata</taxon>
        <taxon>Episquamata</taxon>
        <taxon>Toxicofera</taxon>
        <taxon>Iguania</taxon>
        <taxon>Dactyloidae</taxon>
        <taxon>Anolis</taxon>
    </lineage>
</organism>
<feature type="transmembrane region" description="Helical" evidence="17">
    <location>
        <begin position="96"/>
        <end position="115"/>
    </location>
</feature>
<feature type="transmembrane region" description="Helical" evidence="17">
    <location>
        <begin position="275"/>
        <end position="294"/>
    </location>
</feature>
<evidence type="ECO:0000259" key="18">
    <source>
        <dbReference type="Pfam" id="PF00361"/>
    </source>
</evidence>
<keyword evidence="8 17" id="KW-0999">Mitochondrion inner membrane</keyword>
<dbReference type="InterPro" id="IPR050175">
    <property type="entry name" value="Complex_I_Subunit_2"/>
</dbReference>
<dbReference type="PANTHER" id="PTHR46552">
    <property type="entry name" value="NADH-UBIQUINONE OXIDOREDUCTASE CHAIN 2"/>
    <property type="match status" value="1"/>
</dbReference>
<feature type="transmembrane region" description="Helical" evidence="17">
    <location>
        <begin position="325"/>
        <end position="346"/>
    </location>
</feature>
<feature type="transmembrane region" description="Helical" evidence="17">
    <location>
        <begin position="26"/>
        <end position="47"/>
    </location>
</feature>
<dbReference type="GO" id="GO:0008137">
    <property type="term" value="F:NADH dehydrogenase (ubiquinone) activity"/>
    <property type="evidence" value="ECO:0007669"/>
    <property type="project" value="UniProtKB-EC"/>
</dbReference>
<proteinExistence type="inferred from homology"/>
<keyword evidence="14 17" id="KW-0496">Mitochondrion</keyword>
<dbReference type="Pfam" id="PF00361">
    <property type="entry name" value="Proton_antipo_M"/>
    <property type="match status" value="1"/>
</dbReference>
<dbReference type="PRINTS" id="PR01436">
    <property type="entry name" value="NADHDHGNASE2"/>
</dbReference>
<evidence type="ECO:0000256" key="4">
    <source>
        <dbReference type="ARBA" id="ARBA00021008"/>
    </source>
</evidence>
<evidence type="ECO:0000256" key="10">
    <source>
        <dbReference type="ARBA" id="ARBA00022982"/>
    </source>
</evidence>
<evidence type="ECO:0000256" key="1">
    <source>
        <dbReference type="ARBA" id="ARBA00004448"/>
    </source>
</evidence>
<keyword evidence="13 17" id="KW-0830">Ubiquinone</keyword>
<dbReference type="AlphaFoldDB" id="A0A1C9H8H2"/>
<dbReference type="EMBL" id="KU980142">
    <property type="protein sequence ID" value="AOO53834.1"/>
    <property type="molecule type" value="Genomic_DNA"/>
</dbReference>
<feature type="transmembrane region" description="Helical" evidence="17">
    <location>
        <begin position="59"/>
        <end position="76"/>
    </location>
</feature>
<dbReference type="InterPro" id="IPR010933">
    <property type="entry name" value="NADH_DH_su2_C"/>
</dbReference>
<keyword evidence="11 17" id="KW-1133">Transmembrane helix</keyword>
<evidence type="ECO:0000256" key="3">
    <source>
        <dbReference type="ARBA" id="ARBA00012944"/>
    </source>
</evidence>
<dbReference type="EC" id="7.1.1.2" evidence="3 17"/>
<feature type="transmembrane region" description="Helical" evidence="17">
    <location>
        <begin position="233"/>
        <end position="254"/>
    </location>
</feature>
<evidence type="ECO:0000256" key="6">
    <source>
        <dbReference type="ARBA" id="ARBA00022660"/>
    </source>
</evidence>
<keyword evidence="15 17" id="KW-0472">Membrane</keyword>
<evidence type="ECO:0000256" key="13">
    <source>
        <dbReference type="ARBA" id="ARBA00023075"/>
    </source>
</evidence>
<evidence type="ECO:0000256" key="9">
    <source>
        <dbReference type="ARBA" id="ARBA00022967"/>
    </source>
</evidence>
<geneLocation type="mitochondrion" evidence="20"/>
<evidence type="ECO:0000256" key="8">
    <source>
        <dbReference type="ARBA" id="ARBA00022792"/>
    </source>
</evidence>
<evidence type="ECO:0000256" key="11">
    <source>
        <dbReference type="ARBA" id="ARBA00022989"/>
    </source>
</evidence>
<evidence type="ECO:0000256" key="17">
    <source>
        <dbReference type="RuleBase" id="RU003403"/>
    </source>
</evidence>
<evidence type="ECO:0000256" key="7">
    <source>
        <dbReference type="ARBA" id="ARBA00022692"/>
    </source>
</evidence>
<keyword evidence="12 17" id="KW-0520">NAD</keyword>
<evidence type="ECO:0000313" key="20">
    <source>
        <dbReference type="EMBL" id="AOO53834.1"/>
    </source>
</evidence>
<evidence type="ECO:0000256" key="16">
    <source>
        <dbReference type="ARBA" id="ARBA00049551"/>
    </source>
</evidence>
<comment type="similarity">
    <text evidence="2 17">Belongs to the complex I subunit 2 family.</text>
</comment>
<name>A0A1C9H8H2_9SAUR</name>
<evidence type="ECO:0000256" key="14">
    <source>
        <dbReference type="ARBA" id="ARBA00023128"/>
    </source>
</evidence>
<feature type="transmembrane region" description="Helical" evidence="17">
    <location>
        <begin position="152"/>
        <end position="170"/>
    </location>
</feature>
<dbReference type="PANTHER" id="PTHR46552:SF1">
    <property type="entry name" value="NADH-UBIQUINONE OXIDOREDUCTASE CHAIN 2"/>
    <property type="match status" value="1"/>
</dbReference>
<feature type="domain" description="NADH:quinone oxidoreductase/Mrp antiporter transmembrane" evidence="18">
    <location>
        <begin position="25"/>
        <end position="288"/>
    </location>
</feature>
<reference evidence="20" key="1">
    <citation type="journal article" date="2016" name="Am. Nat.">
        <title>Discovery of a Giant Chameleon-Like Lizard (Anolis) on Hispaniola and Its Significance to Understanding Replicated Adaptive Radiations.</title>
        <authorList>
            <person name="Mahler D.L."/>
            <person name="Lambert S.M."/>
            <person name="Geneva A.J."/>
            <person name="Ng J."/>
            <person name="Hedges S.B."/>
            <person name="Losos J.B."/>
            <person name="Glor R.E."/>
        </authorList>
    </citation>
    <scope>NUCLEOTIDE SEQUENCE</scope>
</reference>
<dbReference type="InterPro" id="IPR003917">
    <property type="entry name" value="NADH_UbQ_OxRdtase_chain2"/>
</dbReference>
<keyword evidence="5" id="KW-0813">Transport</keyword>
<feature type="transmembrane region" description="Helical" evidence="17">
    <location>
        <begin position="200"/>
        <end position="221"/>
    </location>
</feature>
<evidence type="ECO:0000256" key="2">
    <source>
        <dbReference type="ARBA" id="ARBA00007012"/>
    </source>
</evidence>
<dbReference type="GO" id="GO:0006120">
    <property type="term" value="P:mitochondrial electron transport, NADH to ubiquinone"/>
    <property type="evidence" value="ECO:0007669"/>
    <property type="project" value="InterPro"/>
</dbReference>
<evidence type="ECO:0000256" key="15">
    <source>
        <dbReference type="ARBA" id="ARBA00023136"/>
    </source>
</evidence>
<evidence type="ECO:0000256" key="5">
    <source>
        <dbReference type="ARBA" id="ARBA00022448"/>
    </source>
</evidence>
<protein>
    <recommendedName>
        <fullName evidence="4 17">NADH-ubiquinone oxidoreductase chain 2</fullName>
        <ecNumber evidence="3 17">7.1.1.2</ecNumber>
    </recommendedName>
</protein>
<comment type="catalytic activity">
    <reaction evidence="16 17">
        <text>a ubiquinone + NADH + 5 H(+)(in) = a ubiquinol + NAD(+) + 4 H(+)(out)</text>
        <dbReference type="Rhea" id="RHEA:29091"/>
        <dbReference type="Rhea" id="RHEA-COMP:9565"/>
        <dbReference type="Rhea" id="RHEA-COMP:9566"/>
        <dbReference type="ChEBI" id="CHEBI:15378"/>
        <dbReference type="ChEBI" id="CHEBI:16389"/>
        <dbReference type="ChEBI" id="CHEBI:17976"/>
        <dbReference type="ChEBI" id="CHEBI:57540"/>
        <dbReference type="ChEBI" id="CHEBI:57945"/>
        <dbReference type="EC" id="7.1.1.2"/>
    </reaction>
</comment>
<feature type="domain" description="NADH dehydrogenase subunit 2 C-terminal" evidence="19">
    <location>
        <begin position="290"/>
        <end position="344"/>
    </location>
</feature>
<comment type="function">
    <text evidence="17">Core subunit of the mitochondrial membrane respiratory chain NADH dehydrogenase (Complex I) which catalyzes electron transfer from NADH through the respiratory chain, using ubiquinone as an electron acceptor. Essential for the catalytic activity and assembly of complex I.</text>
</comment>
<evidence type="ECO:0000259" key="19">
    <source>
        <dbReference type="Pfam" id="PF06444"/>
    </source>
</evidence>
<dbReference type="Pfam" id="PF06444">
    <property type="entry name" value="NADH_dehy_S2_C"/>
    <property type="match status" value="1"/>
</dbReference>